<organism evidence="7 8">
    <name type="scientific">Staurois parvus</name>
    <dbReference type="NCBI Taxonomy" id="386267"/>
    <lineage>
        <taxon>Eukaryota</taxon>
        <taxon>Metazoa</taxon>
        <taxon>Chordata</taxon>
        <taxon>Craniata</taxon>
        <taxon>Vertebrata</taxon>
        <taxon>Euteleostomi</taxon>
        <taxon>Amphibia</taxon>
        <taxon>Batrachia</taxon>
        <taxon>Anura</taxon>
        <taxon>Neobatrachia</taxon>
        <taxon>Ranoidea</taxon>
        <taxon>Ranidae</taxon>
        <taxon>Staurois</taxon>
    </lineage>
</organism>
<feature type="non-terminal residue" evidence="7">
    <location>
        <position position="116"/>
    </location>
</feature>
<evidence type="ECO:0000256" key="5">
    <source>
        <dbReference type="ARBA" id="ARBA00023242"/>
    </source>
</evidence>
<evidence type="ECO:0000256" key="1">
    <source>
        <dbReference type="ARBA" id="ARBA00004123"/>
    </source>
</evidence>
<evidence type="ECO:0000256" key="2">
    <source>
        <dbReference type="ARBA" id="ARBA00022664"/>
    </source>
</evidence>
<evidence type="ECO:0000313" key="8">
    <source>
        <dbReference type="Proteomes" id="UP001162483"/>
    </source>
</evidence>
<name>A0ABN9E4X1_9NEOB</name>
<keyword evidence="2" id="KW-0507">mRNA processing</keyword>
<dbReference type="PANTHER" id="PTHR17204">
    <property type="entry name" value="PRE-MRNA PROCESSING PROTEIN PRP39-RELATED"/>
    <property type="match status" value="1"/>
</dbReference>
<keyword evidence="4" id="KW-0508">mRNA splicing</keyword>
<evidence type="ECO:0008006" key="9">
    <source>
        <dbReference type="Google" id="ProtNLM"/>
    </source>
</evidence>
<protein>
    <recommendedName>
        <fullName evidence="9">Pre-mRNA-processing factor 39</fullName>
    </recommendedName>
</protein>
<dbReference type="EMBL" id="CATNWA010015012">
    <property type="protein sequence ID" value="CAI9578557.1"/>
    <property type="molecule type" value="Genomic_DNA"/>
</dbReference>
<dbReference type="Gene3D" id="1.25.40.10">
    <property type="entry name" value="Tetratricopeptide repeat domain"/>
    <property type="match status" value="1"/>
</dbReference>
<dbReference type="SMART" id="SM00386">
    <property type="entry name" value="HAT"/>
    <property type="match status" value="2"/>
</dbReference>
<keyword evidence="3" id="KW-0677">Repeat</keyword>
<comment type="subcellular location">
    <subcellularLocation>
        <location evidence="1">Nucleus</location>
    </subcellularLocation>
</comment>
<reference evidence="7" key="1">
    <citation type="submission" date="2023-05" db="EMBL/GenBank/DDBJ databases">
        <authorList>
            <person name="Stuckert A."/>
        </authorList>
    </citation>
    <scope>NUCLEOTIDE SEQUENCE</scope>
</reference>
<gene>
    <name evidence="7" type="ORF">SPARVUS_LOCUS8947709</name>
</gene>
<dbReference type="InterPro" id="IPR003107">
    <property type="entry name" value="HAT"/>
</dbReference>
<evidence type="ECO:0000256" key="4">
    <source>
        <dbReference type="ARBA" id="ARBA00023187"/>
    </source>
</evidence>
<dbReference type="SUPFAM" id="SSF48452">
    <property type="entry name" value="TPR-like"/>
    <property type="match status" value="1"/>
</dbReference>
<evidence type="ECO:0000256" key="3">
    <source>
        <dbReference type="ARBA" id="ARBA00022737"/>
    </source>
</evidence>
<dbReference type="Pfam" id="PF23240">
    <property type="entry name" value="HAT_PRP39_N"/>
    <property type="match status" value="1"/>
</dbReference>
<evidence type="ECO:0000256" key="6">
    <source>
        <dbReference type="ARBA" id="ARBA00038019"/>
    </source>
</evidence>
<sequence>MWKVACLLSSTPTGKALWRSHAISVLGLNWYHMQKKNLAACRKAYDAFLTYFPLCHIYWKKYVDLEQHHGNEEETEKIFERAAKAIPLNVNMWISYVQFLMKTMDMALTKSVDKLR</sequence>
<keyword evidence="5" id="KW-0539">Nucleus</keyword>
<accession>A0ABN9E4X1</accession>
<evidence type="ECO:0000313" key="7">
    <source>
        <dbReference type="EMBL" id="CAI9578557.1"/>
    </source>
</evidence>
<keyword evidence="8" id="KW-1185">Reference proteome</keyword>
<dbReference type="PANTHER" id="PTHR17204:SF5">
    <property type="entry name" value="PRE-MRNA-PROCESSING FACTOR 39"/>
    <property type="match status" value="1"/>
</dbReference>
<dbReference type="InterPro" id="IPR011990">
    <property type="entry name" value="TPR-like_helical_dom_sf"/>
</dbReference>
<proteinExistence type="inferred from homology"/>
<comment type="caution">
    <text evidence="7">The sequence shown here is derived from an EMBL/GenBank/DDBJ whole genome shotgun (WGS) entry which is preliminary data.</text>
</comment>
<comment type="similarity">
    <text evidence="6">Belongs to the PRP39 family.</text>
</comment>
<dbReference type="Proteomes" id="UP001162483">
    <property type="component" value="Unassembled WGS sequence"/>
</dbReference>